<reference evidence="3 4" key="1">
    <citation type="journal article" date="2011" name="Int. J. Syst. Evol. Microbiol.">
        <title>Description of Undibacterium oligocarboniphilum sp. nov., isolated from purified water, and Undibacterium pigrum strain CCUG 49012 as the type strain of Undibacterium parvum sp. nov., and emended descriptions of the genus Undibacterium and the species Undibacterium pigrum.</title>
        <authorList>
            <person name="Eder W."/>
            <person name="Wanner G."/>
            <person name="Ludwig W."/>
            <person name="Busse H.J."/>
            <person name="Ziemke-Kageler F."/>
            <person name="Lang E."/>
        </authorList>
    </citation>
    <scope>NUCLEOTIDE SEQUENCE [LARGE SCALE GENOMIC DNA]</scope>
    <source>
        <strain evidence="3 4">DSM 23061</strain>
    </source>
</reference>
<dbReference type="GO" id="GO:0009307">
    <property type="term" value="P:DNA restriction-modification system"/>
    <property type="evidence" value="ECO:0007669"/>
    <property type="project" value="InterPro"/>
</dbReference>
<dbReference type="InterPro" id="IPR007560">
    <property type="entry name" value="Restrct_endonuc_IV_Mrr"/>
</dbReference>
<keyword evidence="3" id="KW-0378">Hydrolase</keyword>
<keyword evidence="3" id="KW-0540">Nuclease</keyword>
<evidence type="ECO:0000313" key="4">
    <source>
        <dbReference type="Proteomes" id="UP000275663"/>
    </source>
</evidence>
<name>A0A3Q9BRC4_9BURK</name>
<dbReference type="Pfam" id="PF14338">
    <property type="entry name" value="Mrr_N"/>
    <property type="match status" value="1"/>
</dbReference>
<dbReference type="Pfam" id="PF04471">
    <property type="entry name" value="Mrr_cat"/>
    <property type="match status" value="1"/>
</dbReference>
<dbReference type="KEGG" id="upv:EJN92_12590"/>
<sequence>MAIPDYQTLMLPLLRLAGDEKEHRFREAVDQLSTEFNISDEERSTMLPSGTAPLFDNRVGWARTYLKQASLIESRKRGFFHITQRGKTLLATNPMRVDNSTLEQYPEYLAFKLRRGEEKAITLSPTQNLPTTQKSVFESSDSTPEELFSQAYLRLRNNLESELLEQVKASSPAFFERLVIDLLVGMGYGGSRQDAGRAIGKSGDGGIDGIIKEDKLGLDAIYIQAKRWEGTVGRPEIQKFAGALQGQRANKGVFITTSTFSREAEEYVGLISSKIILITGEQLTSLMVEHNVGVSPISKFELKRIDSDYFEGENI</sequence>
<dbReference type="OrthoDB" id="9781481at2"/>
<dbReference type="InterPro" id="IPR052906">
    <property type="entry name" value="Type_IV_Methyl-Rstrct_Enzyme"/>
</dbReference>
<keyword evidence="3" id="KW-0255">Endonuclease</keyword>
<dbReference type="RefSeq" id="WP_126128143.1">
    <property type="nucleotide sequence ID" value="NZ_CP034464.1"/>
</dbReference>
<dbReference type="Gene3D" id="3.40.1350.10">
    <property type="match status" value="1"/>
</dbReference>
<dbReference type="EMBL" id="CP034464">
    <property type="protein sequence ID" value="AZP12764.1"/>
    <property type="molecule type" value="Genomic_DNA"/>
</dbReference>
<organism evidence="3 4">
    <name type="scientific">Undibacterium parvum</name>
    <dbReference type="NCBI Taxonomy" id="401471"/>
    <lineage>
        <taxon>Bacteria</taxon>
        <taxon>Pseudomonadati</taxon>
        <taxon>Pseudomonadota</taxon>
        <taxon>Betaproteobacteria</taxon>
        <taxon>Burkholderiales</taxon>
        <taxon>Oxalobacteraceae</taxon>
        <taxon>Undibacterium</taxon>
    </lineage>
</organism>
<dbReference type="InterPro" id="IPR011335">
    <property type="entry name" value="Restrct_endonuc-II-like"/>
</dbReference>
<protein>
    <submittedName>
        <fullName evidence="3">Restriction endonuclease</fullName>
    </submittedName>
</protein>
<feature type="domain" description="Restriction endonuclease type IV Mrr" evidence="1">
    <location>
        <begin position="168"/>
        <end position="287"/>
    </location>
</feature>
<proteinExistence type="predicted"/>
<dbReference type="Proteomes" id="UP000275663">
    <property type="component" value="Chromosome"/>
</dbReference>
<dbReference type="PANTHER" id="PTHR30015:SF7">
    <property type="entry name" value="TYPE IV METHYL-DIRECTED RESTRICTION ENZYME ECOKMRR"/>
    <property type="match status" value="1"/>
</dbReference>
<dbReference type="AlphaFoldDB" id="A0A3Q9BRC4"/>
<dbReference type="SUPFAM" id="SSF52980">
    <property type="entry name" value="Restriction endonuclease-like"/>
    <property type="match status" value="1"/>
</dbReference>
<keyword evidence="4" id="KW-1185">Reference proteome</keyword>
<accession>A0A3Q9BRC4</accession>
<evidence type="ECO:0000259" key="1">
    <source>
        <dbReference type="Pfam" id="PF04471"/>
    </source>
</evidence>
<evidence type="ECO:0000313" key="3">
    <source>
        <dbReference type="EMBL" id="AZP12764.1"/>
    </source>
</evidence>
<evidence type="ECO:0000259" key="2">
    <source>
        <dbReference type="Pfam" id="PF14338"/>
    </source>
</evidence>
<dbReference type="InterPro" id="IPR025745">
    <property type="entry name" value="Mrr-like_N_dom"/>
</dbReference>
<feature type="domain" description="Restriction system protein Mrr-like N-terminal" evidence="2">
    <location>
        <begin position="6"/>
        <end position="91"/>
    </location>
</feature>
<dbReference type="PANTHER" id="PTHR30015">
    <property type="entry name" value="MRR RESTRICTION SYSTEM PROTEIN"/>
    <property type="match status" value="1"/>
</dbReference>
<dbReference type="InterPro" id="IPR011856">
    <property type="entry name" value="tRNA_endonuc-like_dom_sf"/>
</dbReference>
<dbReference type="GO" id="GO:0015666">
    <property type="term" value="F:restriction endodeoxyribonuclease activity"/>
    <property type="evidence" value="ECO:0007669"/>
    <property type="project" value="TreeGrafter"/>
</dbReference>
<dbReference type="GO" id="GO:0003677">
    <property type="term" value="F:DNA binding"/>
    <property type="evidence" value="ECO:0007669"/>
    <property type="project" value="InterPro"/>
</dbReference>
<gene>
    <name evidence="3" type="ORF">EJN92_12590</name>
</gene>